<feature type="signal peptide" evidence="1">
    <location>
        <begin position="1"/>
        <end position="21"/>
    </location>
</feature>
<proteinExistence type="predicted"/>
<dbReference type="AlphaFoldDB" id="A0A9W4GDF0"/>
<keyword evidence="1" id="KW-0732">Signal</keyword>
<protein>
    <submittedName>
        <fullName evidence="2">BgTH12-07570</fullName>
    </submittedName>
</protein>
<evidence type="ECO:0000313" key="3">
    <source>
        <dbReference type="Proteomes" id="UP000683417"/>
    </source>
</evidence>
<comment type="caution">
    <text evidence="2">The sequence shown here is derived from an EMBL/GenBank/DDBJ whole genome shotgun (WGS) entry which is preliminary data.</text>
</comment>
<gene>
    <name evidence="2" type="ORF">BGTH12_LOCUS1751</name>
</gene>
<dbReference type="Proteomes" id="UP000683417">
    <property type="component" value="Unassembled WGS sequence"/>
</dbReference>
<name>A0A9W4GDF0_BLUGR</name>
<dbReference type="EMBL" id="CAJHIT010000003">
    <property type="protein sequence ID" value="CAD6500393.1"/>
    <property type="molecule type" value="Genomic_DNA"/>
</dbReference>
<accession>A0A9W4GDF0</accession>
<sequence length="120" mass="13198">MKFLQLTGMTVLLSQAISISAALLVPRSPSGPSKMSDPMSDIIACINEIKSSGRKLESPDSESRRLSKSLQKPYVIPIRVPYIDSQNGNNYFVTTDNNGDLNYVVVTSRDGKTICQYPVE</sequence>
<evidence type="ECO:0000313" key="2">
    <source>
        <dbReference type="EMBL" id="CAD6500393.1"/>
    </source>
</evidence>
<evidence type="ECO:0000256" key="1">
    <source>
        <dbReference type="SAM" id="SignalP"/>
    </source>
</evidence>
<organism evidence="2 3">
    <name type="scientific">Blumeria graminis f. sp. triticale</name>
    <dbReference type="NCBI Taxonomy" id="1689686"/>
    <lineage>
        <taxon>Eukaryota</taxon>
        <taxon>Fungi</taxon>
        <taxon>Dikarya</taxon>
        <taxon>Ascomycota</taxon>
        <taxon>Pezizomycotina</taxon>
        <taxon>Leotiomycetes</taxon>
        <taxon>Erysiphales</taxon>
        <taxon>Erysiphaceae</taxon>
        <taxon>Blumeria</taxon>
    </lineage>
</organism>
<reference evidence="2" key="1">
    <citation type="submission" date="2020-10" db="EMBL/GenBank/DDBJ databases">
        <authorList>
            <person name="Muller C M."/>
        </authorList>
    </citation>
    <scope>NUCLEOTIDE SEQUENCE</scope>
    <source>
        <strain evidence="2">THUN-12</strain>
    </source>
</reference>
<feature type="chain" id="PRO_5040904489" evidence="1">
    <location>
        <begin position="22"/>
        <end position="120"/>
    </location>
</feature>